<evidence type="ECO:0000313" key="2">
    <source>
        <dbReference type="Proteomes" id="UP000183832"/>
    </source>
</evidence>
<keyword evidence="2" id="KW-1185">Reference proteome</keyword>
<dbReference type="EMBL" id="CVRI01000018">
    <property type="protein sequence ID" value="CRK90305.1"/>
    <property type="molecule type" value="Genomic_DNA"/>
</dbReference>
<proteinExistence type="predicted"/>
<name>A0A1J1HVY2_9DIPT</name>
<reference evidence="1 2" key="1">
    <citation type="submission" date="2015-04" db="EMBL/GenBank/DDBJ databases">
        <authorList>
            <person name="Syromyatnikov M.Y."/>
            <person name="Popov V.N."/>
        </authorList>
    </citation>
    <scope>NUCLEOTIDE SEQUENCE [LARGE SCALE GENOMIC DNA]</scope>
</reference>
<protein>
    <submittedName>
        <fullName evidence="1">CLUMA_CG004067, isoform A</fullName>
    </submittedName>
</protein>
<accession>A0A1J1HVY2</accession>
<gene>
    <name evidence="1" type="ORF">CLUMA_CG004067</name>
</gene>
<dbReference type="AlphaFoldDB" id="A0A1J1HVY2"/>
<dbReference type="Proteomes" id="UP000183832">
    <property type="component" value="Unassembled WGS sequence"/>
</dbReference>
<evidence type="ECO:0000313" key="1">
    <source>
        <dbReference type="EMBL" id="CRK90305.1"/>
    </source>
</evidence>
<organism evidence="1 2">
    <name type="scientific">Clunio marinus</name>
    <dbReference type="NCBI Taxonomy" id="568069"/>
    <lineage>
        <taxon>Eukaryota</taxon>
        <taxon>Metazoa</taxon>
        <taxon>Ecdysozoa</taxon>
        <taxon>Arthropoda</taxon>
        <taxon>Hexapoda</taxon>
        <taxon>Insecta</taxon>
        <taxon>Pterygota</taxon>
        <taxon>Neoptera</taxon>
        <taxon>Endopterygota</taxon>
        <taxon>Diptera</taxon>
        <taxon>Nematocera</taxon>
        <taxon>Chironomoidea</taxon>
        <taxon>Chironomidae</taxon>
        <taxon>Clunio</taxon>
    </lineage>
</organism>
<sequence>MKKFSCRSDITYKRMNQKKKNNIFENYARKDEIGFDEFVAFYDESLKILLELCQQNVKFCH</sequence>